<protein>
    <recommendedName>
        <fullName evidence="2">SCP domain-containing protein</fullName>
    </recommendedName>
</protein>
<evidence type="ECO:0000313" key="3">
    <source>
        <dbReference type="EMBL" id="MPV37601.1"/>
    </source>
</evidence>
<feature type="region of interest" description="Disordered" evidence="1">
    <location>
        <begin position="1"/>
        <end position="31"/>
    </location>
</feature>
<evidence type="ECO:0000256" key="1">
    <source>
        <dbReference type="SAM" id="MobiDB-lite"/>
    </source>
</evidence>
<dbReference type="Gene3D" id="3.40.33.10">
    <property type="entry name" value="CAP"/>
    <property type="match status" value="1"/>
</dbReference>
<dbReference type="InterPro" id="IPR014044">
    <property type="entry name" value="CAP_dom"/>
</dbReference>
<name>A0A6N7EJJ8_9MICO</name>
<dbReference type="EMBL" id="WHPC01000042">
    <property type="protein sequence ID" value="MPV37601.1"/>
    <property type="molecule type" value="Genomic_DNA"/>
</dbReference>
<dbReference type="AlphaFoldDB" id="A0A6N7EJJ8"/>
<dbReference type="PANTHER" id="PTHR31157">
    <property type="entry name" value="SCP DOMAIN-CONTAINING PROTEIN"/>
    <property type="match status" value="1"/>
</dbReference>
<dbReference type="OrthoDB" id="9758772at2"/>
<sequence>MDAWRPESLWSLQPHHPEGDPALRSSQTGQVRPVWRRRPLALMLGILTATGVALTGPAASADTADATATTSARVTSYLGGCNAPANGAQRIDADGLRQIEDEIATQTNALRVEHGRAPLARNADIDAVAREWSRTQAAVNGMHHSPKLGATRMPEGFSWTSEILAYAWGADTEATEFMDLWIKSTVHRNNLLNTSFTHHGVGVAINDRGCVFATQNFGVYPRGLTETGGEYQEPTPNPVPTKPVPVAPSPPPVRPNPGESWFYLNDGWTVTANRTFEFGQKGDQIYAGDWDGDGDDTLAVRRGSTFYFSNTPNSSTPDLVVTYGRPGDVVLVGDWDGNGTDTLAVRRGQVYHLRDTISTGPADRLLAYGKPDDVVLVGNWDGRGGDSLAVRRGQFYLIANSLRSGPAELTVAYGKPNDVVIVGDWDGNGTDTFTVRRGAQYLRKNDMTTGVADKTLVYGRPDDDIIVGDWDGNREDTLGVRRIIR</sequence>
<organism evidence="3 4">
    <name type="scientific">Georgenia subflava</name>
    <dbReference type="NCBI Taxonomy" id="1622177"/>
    <lineage>
        <taxon>Bacteria</taxon>
        <taxon>Bacillati</taxon>
        <taxon>Actinomycetota</taxon>
        <taxon>Actinomycetes</taxon>
        <taxon>Micrococcales</taxon>
        <taxon>Bogoriellaceae</taxon>
        <taxon>Georgenia</taxon>
    </lineage>
</organism>
<proteinExistence type="predicted"/>
<feature type="domain" description="SCP" evidence="2">
    <location>
        <begin position="107"/>
        <end position="217"/>
    </location>
</feature>
<feature type="region of interest" description="Disordered" evidence="1">
    <location>
        <begin position="225"/>
        <end position="253"/>
    </location>
</feature>
<dbReference type="PANTHER" id="PTHR31157:SF1">
    <property type="entry name" value="SCP DOMAIN-CONTAINING PROTEIN"/>
    <property type="match status" value="1"/>
</dbReference>
<keyword evidence="4" id="KW-1185">Reference proteome</keyword>
<feature type="compositionally biased region" description="Pro residues" evidence="1">
    <location>
        <begin position="235"/>
        <end position="253"/>
    </location>
</feature>
<dbReference type="Pfam" id="PF00188">
    <property type="entry name" value="CAP"/>
    <property type="match status" value="1"/>
</dbReference>
<evidence type="ECO:0000313" key="4">
    <source>
        <dbReference type="Proteomes" id="UP000437709"/>
    </source>
</evidence>
<dbReference type="InterPro" id="IPR035940">
    <property type="entry name" value="CAP_sf"/>
</dbReference>
<accession>A0A6N7EJJ8</accession>
<evidence type="ECO:0000259" key="2">
    <source>
        <dbReference type="Pfam" id="PF00188"/>
    </source>
</evidence>
<gene>
    <name evidence="3" type="ORF">GB881_11225</name>
</gene>
<dbReference type="SUPFAM" id="SSF69318">
    <property type="entry name" value="Integrin alpha N-terminal domain"/>
    <property type="match status" value="1"/>
</dbReference>
<dbReference type="InterPro" id="IPR028994">
    <property type="entry name" value="Integrin_alpha_N"/>
</dbReference>
<dbReference type="CDD" id="cd05379">
    <property type="entry name" value="CAP_bacterial"/>
    <property type="match status" value="1"/>
</dbReference>
<dbReference type="Proteomes" id="UP000437709">
    <property type="component" value="Unassembled WGS sequence"/>
</dbReference>
<dbReference type="SUPFAM" id="SSF55797">
    <property type="entry name" value="PR-1-like"/>
    <property type="match status" value="1"/>
</dbReference>
<reference evidence="3 4" key="1">
    <citation type="submission" date="2019-10" db="EMBL/GenBank/DDBJ databases">
        <title>Georgenia wutianyii sp. nov. and Georgenia yuyongxinii sp. nov. isolated from plateau pika (Ochotona curzoniae) in the Qinghai-Tibet plateau of China.</title>
        <authorList>
            <person name="Tian Z."/>
        </authorList>
    </citation>
    <scope>NUCLEOTIDE SEQUENCE [LARGE SCALE GENOMIC DNA]</scope>
    <source>
        <strain evidence="3 4">JCM 19765</strain>
    </source>
</reference>
<comment type="caution">
    <text evidence="3">The sequence shown here is derived from an EMBL/GenBank/DDBJ whole genome shotgun (WGS) entry which is preliminary data.</text>
</comment>